<dbReference type="OrthoDB" id="10258608at2759"/>
<dbReference type="EMBL" id="BSXU01010200">
    <property type="protein sequence ID" value="GME71302.1"/>
    <property type="molecule type" value="Genomic_DNA"/>
</dbReference>
<reference evidence="2" key="1">
    <citation type="submission" date="2023-04" db="EMBL/GenBank/DDBJ databases">
        <title>Ambrosiozyma monospora NBRC 1965.</title>
        <authorList>
            <person name="Ichikawa N."/>
            <person name="Sato H."/>
            <person name="Tonouchi N."/>
        </authorList>
    </citation>
    <scope>NUCLEOTIDE SEQUENCE</scope>
    <source>
        <strain evidence="2">NBRC 1965</strain>
    </source>
</reference>
<sequence>MYESVSTCFSLAANTRRRDILRSTAETTLINITQKMFSKLKDIESTHDDHNVKGTSVELTTGGENGVINEDTIGGTEPAEVPETPETPENTPAETPVNATIEEKEAEAANEVPIVVEEPSESKPKSESNSDITVDENGHVSIASRFDDDTPFGLPT</sequence>
<dbReference type="AlphaFoldDB" id="A0A9W6T0N9"/>
<accession>A0A9W6T0N9</accession>
<gene>
    <name evidence="2" type="ORF">Amon01_000926700</name>
</gene>
<keyword evidence="3" id="KW-1185">Reference proteome</keyword>
<protein>
    <submittedName>
        <fullName evidence="2">Unnamed protein product</fullName>
    </submittedName>
</protein>
<feature type="compositionally biased region" description="Low complexity" evidence="1">
    <location>
        <begin position="76"/>
        <end position="98"/>
    </location>
</feature>
<name>A0A9W6T0N9_AMBMO</name>
<dbReference type="Proteomes" id="UP001165063">
    <property type="component" value="Unassembled WGS sequence"/>
</dbReference>
<feature type="region of interest" description="Disordered" evidence="1">
    <location>
        <begin position="49"/>
        <end position="156"/>
    </location>
</feature>
<comment type="caution">
    <text evidence="2">The sequence shown here is derived from an EMBL/GenBank/DDBJ whole genome shotgun (WGS) entry which is preliminary data.</text>
</comment>
<evidence type="ECO:0000313" key="3">
    <source>
        <dbReference type="Proteomes" id="UP001165063"/>
    </source>
</evidence>
<evidence type="ECO:0000313" key="2">
    <source>
        <dbReference type="EMBL" id="GME71302.1"/>
    </source>
</evidence>
<evidence type="ECO:0000256" key="1">
    <source>
        <dbReference type="SAM" id="MobiDB-lite"/>
    </source>
</evidence>
<proteinExistence type="predicted"/>
<organism evidence="2 3">
    <name type="scientific">Ambrosiozyma monospora</name>
    <name type="common">Yeast</name>
    <name type="synonym">Endomycopsis monosporus</name>
    <dbReference type="NCBI Taxonomy" id="43982"/>
    <lineage>
        <taxon>Eukaryota</taxon>
        <taxon>Fungi</taxon>
        <taxon>Dikarya</taxon>
        <taxon>Ascomycota</taxon>
        <taxon>Saccharomycotina</taxon>
        <taxon>Pichiomycetes</taxon>
        <taxon>Pichiales</taxon>
        <taxon>Pichiaceae</taxon>
        <taxon>Ambrosiozyma</taxon>
    </lineage>
</organism>